<feature type="transmembrane region" description="Helical" evidence="6">
    <location>
        <begin position="472"/>
        <end position="492"/>
    </location>
</feature>
<protein>
    <submittedName>
        <fullName evidence="7">Putative inorganic phosphate transporter 1-6</fullName>
    </submittedName>
</protein>
<feature type="transmembrane region" description="Helical" evidence="6">
    <location>
        <begin position="539"/>
        <end position="561"/>
    </location>
</feature>
<dbReference type="SUPFAM" id="SSF103473">
    <property type="entry name" value="MFS general substrate transporter"/>
    <property type="match status" value="1"/>
</dbReference>
<dbReference type="InterPro" id="IPR005828">
    <property type="entry name" value="MFS_sugar_transport-like"/>
</dbReference>
<keyword evidence="8" id="KW-1185">Reference proteome</keyword>
<evidence type="ECO:0000256" key="3">
    <source>
        <dbReference type="ARBA" id="ARBA00022989"/>
    </source>
</evidence>
<dbReference type="AlphaFoldDB" id="A0A3G2S5K1"/>
<dbReference type="STRING" id="425264.A0A3G2S5K1"/>
<gene>
    <name evidence="7" type="primary">PHT1-6</name>
    <name evidence="7" type="ORF">DNF11_2126</name>
</gene>
<accession>A0A3G2S5K1</accession>
<comment type="subcellular location">
    <subcellularLocation>
        <location evidence="1">Membrane</location>
        <topology evidence="1">Multi-pass membrane protein</topology>
    </subcellularLocation>
</comment>
<dbReference type="GO" id="GO:0016020">
    <property type="term" value="C:membrane"/>
    <property type="evidence" value="ECO:0007669"/>
    <property type="project" value="UniProtKB-SubCell"/>
</dbReference>
<evidence type="ECO:0000256" key="6">
    <source>
        <dbReference type="SAM" id="Phobius"/>
    </source>
</evidence>
<dbReference type="PANTHER" id="PTHR24064">
    <property type="entry name" value="SOLUTE CARRIER FAMILY 22 MEMBER"/>
    <property type="match status" value="1"/>
</dbReference>
<keyword evidence="4 6" id="KW-0472">Membrane</keyword>
<evidence type="ECO:0000313" key="7">
    <source>
        <dbReference type="EMBL" id="AYO43076.1"/>
    </source>
</evidence>
<evidence type="ECO:0000256" key="1">
    <source>
        <dbReference type="ARBA" id="ARBA00004141"/>
    </source>
</evidence>
<dbReference type="Pfam" id="PF00083">
    <property type="entry name" value="Sugar_tr"/>
    <property type="match status" value="2"/>
</dbReference>
<dbReference type="VEuPathDB" id="FungiDB:DNF11_2126"/>
<feature type="region of interest" description="Disordered" evidence="5">
    <location>
        <begin position="1"/>
        <end position="37"/>
    </location>
</feature>
<sequence>MSSNNQEFTNQYINHNSEPLGVNSNTEMPTEPSTNFSDATRYVPEADASKAEPEPVPHAAMSTEAESAFNDILFPPDSYENGTYWADLPVGERFRFVNRQSNSICREELCHIGRMIKKDPLSVVSSYFGTYVVNGMGMFVEGYTLFSVGNIKPLFQNTDAALPGQPNVPAKTSKFYQCWKEKSICDEDWQSAIDYLEIVGIITGQILVGVEGDWVGRKFGMVQDALIMTLGSVMLTCMWGITMNGWVICYAWSLFIYGIGVGGEYPMTSTRAMEGNSNRFASITGDRLHRGRNVLLAFLMQGWGQFVNQSLLIILLLIFNNTLQTPIKPDAAQFTFRVSFGFIAAVTLYLAYYRYYRIEYAEGALRDAKARLNTSGYDITSLKLALHHYWHRLFASTMGWFCNDFFFYGNKIFSNQFIDIITGKAKGDSYNPHSFGTKWLYNLINVGVQMPGYYMAAILVDHKFYGRKWMQAISFMATFALFCGATFAYNSLTDPNDMGKVKAFQFIFFFSSFWNQFGYNSTTFLVAAEIFPASIRATCHGVGAACGKLGALVPTIIYNYVEDHTKFYIVTWFGLAGLIVTLIFLPDTTGLDLREQERYWEYVMSGNQQDYHGVAIHPRHISLYERVVLKRHLPYNPQLDAQQKIGEFRTVYDSTMAMNSYAEEDLSAHQRDFLASEFGHKYVKDFRLAHPNPESHVFDSKLESLEKQL</sequence>
<feature type="transmembrane region" description="Helical" evidence="6">
    <location>
        <begin position="439"/>
        <end position="460"/>
    </location>
</feature>
<proteinExistence type="predicted"/>
<dbReference type="OrthoDB" id="2153661at2759"/>
<feature type="transmembrane region" description="Helical" evidence="6">
    <location>
        <begin position="567"/>
        <end position="585"/>
    </location>
</feature>
<keyword evidence="3 6" id="KW-1133">Transmembrane helix</keyword>
<evidence type="ECO:0000256" key="2">
    <source>
        <dbReference type="ARBA" id="ARBA00022692"/>
    </source>
</evidence>
<evidence type="ECO:0000313" key="8">
    <source>
        <dbReference type="Proteomes" id="UP000269793"/>
    </source>
</evidence>
<organism evidence="7 8">
    <name type="scientific">Malassezia restricta (strain ATCC 96810 / NBRC 103918 / CBS 7877)</name>
    <name type="common">Seborrheic dermatitis infection agent</name>
    <dbReference type="NCBI Taxonomy" id="425264"/>
    <lineage>
        <taxon>Eukaryota</taxon>
        <taxon>Fungi</taxon>
        <taxon>Dikarya</taxon>
        <taxon>Basidiomycota</taxon>
        <taxon>Ustilaginomycotina</taxon>
        <taxon>Malasseziomycetes</taxon>
        <taxon>Malasseziales</taxon>
        <taxon>Malasseziaceae</taxon>
        <taxon>Malassezia</taxon>
    </lineage>
</organism>
<dbReference type="GO" id="GO:0022857">
    <property type="term" value="F:transmembrane transporter activity"/>
    <property type="evidence" value="ECO:0007669"/>
    <property type="project" value="InterPro"/>
</dbReference>
<dbReference type="Gene3D" id="1.20.1250.20">
    <property type="entry name" value="MFS general substrate transporter like domains"/>
    <property type="match status" value="1"/>
</dbReference>
<feature type="transmembrane region" description="Helical" evidence="6">
    <location>
        <begin position="504"/>
        <end position="527"/>
    </location>
</feature>
<feature type="transmembrane region" description="Helical" evidence="6">
    <location>
        <begin position="294"/>
        <end position="319"/>
    </location>
</feature>
<reference evidence="7 8" key="1">
    <citation type="submission" date="2018-10" db="EMBL/GenBank/DDBJ databases">
        <title>Complete genome sequence of Malassezia restricta CBS 7877.</title>
        <authorList>
            <person name="Morand S.C."/>
            <person name="Bertignac M."/>
            <person name="Iltis A."/>
            <person name="Kolder I."/>
            <person name="Pirovano W."/>
            <person name="Jourdain R."/>
            <person name="Clavaud C."/>
        </authorList>
    </citation>
    <scope>NUCLEOTIDE SEQUENCE [LARGE SCALE GENOMIC DNA]</scope>
    <source>
        <strain evidence="7 8">CBS 7877</strain>
    </source>
</reference>
<evidence type="ECO:0000256" key="4">
    <source>
        <dbReference type="ARBA" id="ARBA00023136"/>
    </source>
</evidence>
<dbReference type="EMBL" id="CP033150">
    <property type="protein sequence ID" value="AYO43076.1"/>
    <property type="molecule type" value="Genomic_DNA"/>
</dbReference>
<feature type="transmembrane region" description="Helical" evidence="6">
    <location>
        <begin position="331"/>
        <end position="352"/>
    </location>
</feature>
<dbReference type="InterPro" id="IPR036259">
    <property type="entry name" value="MFS_trans_sf"/>
</dbReference>
<name>A0A3G2S5K1_MALR7</name>
<keyword evidence="2 6" id="KW-0812">Transmembrane</keyword>
<evidence type="ECO:0000256" key="5">
    <source>
        <dbReference type="SAM" id="MobiDB-lite"/>
    </source>
</evidence>
<dbReference type="Proteomes" id="UP000269793">
    <property type="component" value="Chromosome III"/>
</dbReference>